<gene>
    <name evidence="1" type="ORF">MORIYA_1362</name>
</gene>
<proteinExistence type="predicted"/>
<reference evidence="2" key="1">
    <citation type="submission" date="2018-05" db="EMBL/GenBank/DDBJ databases">
        <authorList>
            <person name="Cea G.-C."/>
            <person name="William W."/>
        </authorList>
    </citation>
    <scope>NUCLEOTIDE SEQUENCE [LARGE SCALE GENOMIC DNA]</scope>
    <source>
        <strain evidence="2">DB21MT 5</strain>
    </source>
</reference>
<dbReference type="InterPro" id="IPR021831">
    <property type="entry name" value="ParD-like"/>
</dbReference>
<dbReference type="EMBL" id="LS483250">
    <property type="protein sequence ID" value="SQD77840.1"/>
    <property type="molecule type" value="Genomic_DNA"/>
</dbReference>
<name>A0A330LLY5_9GAMM</name>
<organism evidence="1 2">
    <name type="scientific">Moritella yayanosii</name>
    <dbReference type="NCBI Taxonomy" id="69539"/>
    <lineage>
        <taxon>Bacteria</taxon>
        <taxon>Pseudomonadati</taxon>
        <taxon>Pseudomonadota</taxon>
        <taxon>Gammaproteobacteria</taxon>
        <taxon>Alteromonadales</taxon>
        <taxon>Moritellaceae</taxon>
        <taxon>Moritella</taxon>
    </lineage>
</organism>
<dbReference type="RefSeq" id="WP_112713646.1">
    <property type="nucleotide sequence ID" value="NZ_LS483250.1"/>
</dbReference>
<dbReference type="Pfam" id="PF11903">
    <property type="entry name" value="ParD_like"/>
    <property type="match status" value="1"/>
</dbReference>
<accession>A0A330LLY5</accession>
<evidence type="ECO:0000313" key="2">
    <source>
        <dbReference type="Proteomes" id="UP000250163"/>
    </source>
</evidence>
<dbReference type="AlphaFoldDB" id="A0A330LLY5"/>
<dbReference type="KEGG" id="mya:MORIYA_1362"/>
<sequence>MAISVRLDDVFVTHARVHAEAENRSLPKQIEYWAKIGQMMMDNPDLPYEFVRESLLATEEVKQGLTKRYVRRTKRN</sequence>
<evidence type="ECO:0000313" key="1">
    <source>
        <dbReference type="EMBL" id="SQD77840.1"/>
    </source>
</evidence>
<keyword evidence="2" id="KW-1185">Reference proteome</keyword>
<dbReference type="Proteomes" id="UP000250163">
    <property type="component" value="Chromosome MORIYA"/>
</dbReference>
<dbReference type="OrthoDB" id="5422561at2"/>
<protein>
    <submittedName>
        <fullName evidence="1">Putative antitoxin of type II bacterial toxin-antitoxin system</fullName>
    </submittedName>
</protein>